<dbReference type="InterPro" id="IPR050822">
    <property type="entry name" value="Cerebellin_Synaptic_Org"/>
</dbReference>
<evidence type="ECO:0000256" key="2">
    <source>
        <dbReference type="ARBA" id="ARBA00022525"/>
    </source>
</evidence>
<comment type="subcellular location">
    <subcellularLocation>
        <location evidence="1">Secreted</location>
    </subcellularLocation>
</comment>
<dbReference type="InParanoid" id="A0A671X7D4"/>
<dbReference type="PRINTS" id="PR00007">
    <property type="entry name" value="COMPLEMNTC1Q"/>
</dbReference>
<evidence type="ECO:0000256" key="5">
    <source>
        <dbReference type="SAM" id="MobiDB-lite"/>
    </source>
</evidence>
<evidence type="ECO:0000256" key="4">
    <source>
        <dbReference type="SAM" id="Coils"/>
    </source>
</evidence>
<dbReference type="FunCoup" id="A0A671X7D4">
    <property type="interactions" value="10"/>
</dbReference>
<reference evidence="7" key="2">
    <citation type="submission" date="2025-08" db="UniProtKB">
        <authorList>
            <consortium name="Ensembl"/>
        </authorList>
    </citation>
    <scope>IDENTIFICATION</scope>
</reference>
<dbReference type="Pfam" id="PF00386">
    <property type="entry name" value="C1q"/>
    <property type="match status" value="1"/>
</dbReference>
<feature type="domain" description="C1q" evidence="6">
    <location>
        <begin position="260"/>
        <end position="397"/>
    </location>
</feature>
<keyword evidence="4" id="KW-0175">Coiled coil</keyword>
<dbReference type="PANTHER" id="PTHR22923">
    <property type="entry name" value="CEREBELLIN-RELATED"/>
    <property type="match status" value="1"/>
</dbReference>
<dbReference type="SUPFAM" id="SSF49842">
    <property type="entry name" value="TNF-like"/>
    <property type="match status" value="1"/>
</dbReference>
<dbReference type="Proteomes" id="UP000472265">
    <property type="component" value="Chromosome 7"/>
</dbReference>
<dbReference type="GO" id="GO:0005576">
    <property type="term" value="C:extracellular region"/>
    <property type="evidence" value="ECO:0007669"/>
    <property type="project" value="UniProtKB-SubCell"/>
</dbReference>
<keyword evidence="3" id="KW-0732">Signal</keyword>
<feature type="region of interest" description="Disordered" evidence="5">
    <location>
        <begin position="77"/>
        <end position="96"/>
    </location>
</feature>
<accession>A0A671X7D4</accession>
<dbReference type="PROSITE" id="PS50871">
    <property type="entry name" value="C1Q"/>
    <property type="match status" value="1"/>
</dbReference>
<dbReference type="GeneTree" id="ENSGT00950000183116"/>
<dbReference type="AlphaFoldDB" id="A0A671X7D4"/>
<keyword evidence="2" id="KW-0964">Secreted</keyword>
<proteinExistence type="predicted"/>
<evidence type="ECO:0000313" key="8">
    <source>
        <dbReference type="Proteomes" id="UP000472265"/>
    </source>
</evidence>
<evidence type="ECO:0000313" key="7">
    <source>
        <dbReference type="Ensembl" id="ENSSAUP00010046938.1"/>
    </source>
</evidence>
<evidence type="ECO:0000256" key="3">
    <source>
        <dbReference type="ARBA" id="ARBA00022729"/>
    </source>
</evidence>
<evidence type="ECO:0000256" key="1">
    <source>
        <dbReference type="ARBA" id="ARBA00004613"/>
    </source>
</evidence>
<protein>
    <recommendedName>
        <fullName evidence="6">C1q domain-containing protein</fullName>
    </recommendedName>
</protein>
<dbReference type="Ensembl" id="ENSSAUT00010049343.1">
    <property type="protein sequence ID" value="ENSSAUP00010046938.1"/>
    <property type="gene ID" value="ENSSAUG00010019544.1"/>
</dbReference>
<evidence type="ECO:0000259" key="6">
    <source>
        <dbReference type="PROSITE" id="PS50871"/>
    </source>
</evidence>
<dbReference type="InterPro" id="IPR001073">
    <property type="entry name" value="C1q_dom"/>
</dbReference>
<dbReference type="SMART" id="SM00110">
    <property type="entry name" value="C1Q"/>
    <property type="match status" value="1"/>
</dbReference>
<feature type="coiled-coil region" evidence="4">
    <location>
        <begin position="106"/>
        <end position="161"/>
    </location>
</feature>
<sequence>MFHVGSGSLSRTMFPILVMIDQHQTLFKAAMNTETSRTEQTVTLRMEMTMCFPLLLLICSLCTAKLQTESDNHIIPLGDQTEAERREPTNAADQQQRCTQDIHAVLREMSASLAEQRVEIRHLQRENEVQAAQLREQKIEVEKLKQQLQAQTAELISIKARTDITENQVEALKRDGEAQTAELISIKARTDVTENQVEALKRDGEAQTAELISIKARTNVTENQVEALKRDGEAQTAELISIKARTNVTENQVEALKRDGEVKQVAFSASLLASGSGYIGPFNTHTLLVFRHVVTNIGNAYNPNTGFFTAPVRGAYHFEFYMYGHASHQSGAVLVKNGEHICNAYEHQPSSAASSSNGVTLLLEVGDVVYMRQWHHSRLFDNENHHITFSGHLLFTM</sequence>
<organism evidence="7 8">
    <name type="scientific">Sparus aurata</name>
    <name type="common">Gilthead sea bream</name>
    <dbReference type="NCBI Taxonomy" id="8175"/>
    <lineage>
        <taxon>Eukaryota</taxon>
        <taxon>Metazoa</taxon>
        <taxon>Chordata</taxon>
        <taxon>Craniata</taxon>
        <taxon>Vertebrata</taxon>
        <taxon>Euteleostomi</taxon>
        <taxon>Actinopterygii</taxon>
        <taxon>Neopterygii</taxon>
        <taxon>Teleostei</taxon>
        <taxon>Neoteleostei</taxon>
        <taxon>Acanthomorphata</taxon>
        <taxon>Eupercaria</taxon>
        <taxon>Spariformes</taxon>
        <taxon>Sparidae</taxon>
        <taxon>Sparus</taxon>
    </lineage>
</organism>
<dbReference type="InterPro" id="IPR008983">
    <property type="entry name" value="Tumour_necrosis_fac-like_dom"/>
</dbReference>
<dbReference type="Gene3D" id="2.60.120.40">
    <property type="match status" value="1"/>
</dbReference>
<dbReference type="PANTHER" id="PTHR22923:SF102">
    <property type="entry name" value="CEREBELLIN 13-RELATED"/>
    <property type="match status" value="1"/>
</dbReference>
<reference evidence="7" key="1">
    <citation type="submission" date="2021-04" db="EMBL/GenBank/DDBJ databases">
        <authorList>
            <consortium name="Wellcome Sanger Institute Data Sharing"/>
        </authorList>
    </citation>
    <scope>NUCLEOTIDE SEQUENCE [LARGE SCALE GENOMIC DNA]</scope>
</reference>
<name>A0A671X7D4_SPAAU</name>
<reference evidence="7" key="3">
    <citation type="submission" date="2025-09" db="UniProtKB">
        <authorList>
            <consortium name="Ensembl"/>
        </authorList>
    </citation>
    <scope>IDENTIFICATION</scope>
</reference>
<keyword evidence="8" id="KW-1185">Reference proteome</keyword>